<dbReference type="GO" id="GO:0030151">
    <property type="term" value="F:molybdenum ion binding"/>
    <property type="evidence" value="ECO:0007669"/>
    <property type="project" value="InterPro"/>
</dbReference>
<dbReference type="Gene3D" id="2.40.33.20">
    <property type="entry name" value="PK beta-barrel domain-like"/>
    <property type="match status" value="1"/>
</dbReference>
<reference evidence="2 3" key="1">
    <citation type="submission" date="2019-12" db="EMBL/GenBank/DDBJ databases">
        <authorList>
            <person name="Huq M.A."/>
        </authorList>
    </citation>
    <scope>NUCLEOTIDE SEQUENCE [LARGE SCALE GENOMIC DNA]</scope>
    <source>
        <strain evidence="2 3">MAH-18</strain>
    </source>
</reference>
<name>A0A6L6XLP5_9ACTN</name>
<dbReference type="PROSITE" id="PS51340">
    <property type="entry name" value="MOSC"/>
    <property type="match status" value="1"/>
</dbReference>
<proteinExistence type="predicted"/>
<keyword evidence="3" id="KW-1185">Reference proteome</keyword>
<dbReference type="Pfam" id="PF03473">
    <property type="entry name" value="MOSC"/>
    <property type="match status" value="1"/>
</dbReference>
<dbReference type="InterPro" id="IPR005302">
    <property type="entry name" value="MoCF_Sase_C"/>
</dbReference>
<dbReference type="SUPFAM" id="SSF50800">
    <property type="entry name" value="PK beta-barrel domain-like"/>
    <property type="match status" value="1"/>
</dbReference>
<accession>A0A6L6XLP5</accession>
<gene>
    <name evidence="2" type="ORF">GON03_00575</name>
</gene>
<dbReference type="GO" id="GO:0030170">
    <property type="term" value="F:pyridoxal phosphate binding"/>
    <property type="evidence" value="ECO:0007669"/>
    <property type="project" value="InterPro"/>
</dbReference>
<dbReference type="PANTHER" id="PTHR30212">
    <property type="entry name" value="PROTEIN YIIM"/>
    <property type="match status" value="1"/>
</dbReference>
<dbReference type="Proteomes" id="UP000473525">
    <property type="component" value="Unassembled WGS sequence"/>
</dbReference>
<dbReference type="AlphaFoldDB" id="A0A6L6XLP5"/>
<feature type="domain" description="MOSC" evidence="1">
    <location>
        <begin position="28"/>
        <end position="167"/>
    </location>
</feature>
<organism evidence="2 3">
    <name type="scientific">Nocardioides agri</name>
    <dbReference type="NCBI Taxonomy" id="2682843"/>
    <lineage>
        <taxon>Bacteria</taxon>
        <taxon>Bacillati</taxon>
        <taxon>Actinomycetota</taxon>
        <taxon>Actinomycetes</taxon>
        <taxon>Propionibacteriales</taxon>
        <taxon>Nocardioidaceae</taxon>
        <taxon>Nocardioides</taxon>
    </lineage>
</organism>
<evidence type="ECO:0000313" key="2">
    <source>
        <dbReference type="EMBL" id="MVQ47657.1"/>
    </source>
</evidence>
<evidence type="ECO:0000313" key="3">
    <source>
        <dbReference type="Proteomes" id="UP000473525"/>
    </source>
</evidence>
<comment type="caution">
    <text evidence="2">The sequence shown here is derived from an EMBL/GenBank/DDBJ whole genome shotgun (WGS) entry which is preliminary data.</text>
</comment>
<protein>
    <submittedName>
        <fullName evidence="2">MOSC domain-containing protein</fullName>
    </submittedName>
</protein>
<sequence>MASVRSVNVGTPREVSWTRSRRTAIHKTPVTGPVAVRTLGLDGDQVSNRTHHGGVDKAVYAFAREDLDRWGEELGRELPDGFFGENLTTAGIDVNEAVLGERWRIGTAELEVAGFRTPCRVFSSWLRISGLDNRSWSRRFVAAGRPGPYLRVVAEGEVSAGDRLTVVHRPAGGVTVSAAFRARMVTNSTLATRELGE</sequence>
<dbReference type="InterPro" id="IPR052353">
    <property type="entry name" value="Benzoxazolinone_Detox_Enz"/>
</dbReference>
<evidence type="ECO:0000259" key="1">
    <source>
        <dbReference type="PROSITE" id="PS51340"/>
    </source>
</evidence>
<dbReference type="GO" id="GO:0003824">
    <property type="term" value="F:catalytic activity"/>
    <property type="evidence" value="ECO:0007669"/>
    <property type="project" value="InterPro"/>
</dbReference>
<dbReference type="PANTHER" id="PTHR30212:SF2">
    <property type="entry name" value="PROTEIN YIIM"/>
    <property type="match status" value="1"/>
</dbReference>
<dbReference type="InterPro" id="IPR011037">
    <property type="entry name" value="Pyrv_Knase-like_insert_dom_sf"/>
</dbReference>
<dbReference type="EMBL" id="WSEK01000003">
    <property type="protein sequence ID" value="MVQ47657.1"/>
    <property type="molecule type" value="Genomic_DNA"/>
</dbReference>